<name>A0AAD9V1N8_ACRCE</name>
<organism evidence="1 2">
    <name type="scientific">Acropora cervicornis</name>
    <name type="common">Staghorn coral</name>
    <dbReference type="NCBI Taxonomy" id="6130"/>
    <lineage>
        <taxon>Eukaryota</taxon>
        <taxon>Metazoa</taxon>
        <taxon>Cnidaria</taxon>
        <taxon>Anthozoa</taxon>
        <taxon>Hexacorallia</taxon>
        <taxon>Scleractinia</taxon>
        <taxon>Astrocoeniina</taxon>
        <taxon>Acroporidae</taxon>
        <taxon>Acropora</taxon>
    </lineage>
</organism>
<proteinExistence type="predicted"/>
<evidence type="ECO:0000313" key="2">
    <source>
        <dbReference type="Proteomes" id="UP001249851"/>
    </source>
</evidence>
<reference evidence="1" key="1">
    <citation type="journal article" date="2023" name="G3 (Bethesda)">
        <title>Whole genome assembly and annotation of the endangered Caribbean coral Acropora cervicornis.</title>
        <authorList>
            <person name="Selwyn J.D."/>
            <person name="Vollmer S.V."/>
        </authorList>
    </citation>
    <scope>NUCLEOTIDE SEQUENCE</scope>
    <source>
        <strain evidence="1">K2</strain>
    </source>
</reference>
<accession>A0AAD9V1N8</accession>
<evidence type="ECO:0000313" key="1">
    <source>
        <dbReference type="EMBL" id="KAK2557941.1"/>
    </source>
</evidence>
<comment type="caution">
    <text evidence="1">The sequence shown here is derived from an EMBL/GenBank/DDBJ whole genome shotgun (WGS) entry which is preliminary data.</text>
</comment>
<sequence length="94" mass="10519">MDSINVGLSEIKSASSLRDLGAWFDECRTMNKHVSRVSSKAFGALYKINKIRKFVTEETTKTLIHAFVSSHLDYCNSLLYGIPPMLLTGGHKEL</sequence>
<dbReference type="AlphaFoldDB" id="A0AAD9V1N8"/>
<protein>
    <submittedName>
        <fullName evidence="1">Uncharacterized protein</fullName>
    </submittedName>
</protein>
<gene>
    <name evidence="1" type="ORF">P5673_019930</name>
</gene>
<dbReference type="EMBL" id="JARQWQ010000047">
    <property type="protein sequence ID" value="KAK2557941.1"/>
    <property type="molecule type" value="Genomic_DNA"/>
</dbReference>
<dbReference type="Proteomes" id="UP001249851">
    <property type="component" value="Unassembled WGS sequence"/>
</dbReference>
<keyword evidence="2" id="KW-1185">Reference proteome</keyword>
<reference evidence="1" key="2">
    <citation type="journal article" date="2023" name="Science">
        <title>Genomic signatures of disease resistance in endangered staghorn corals.</title>
        <authorList>
            <person name="Vollmer S.V."/>
            <person name="Selwyn J.D."/>
            <person name="Despard B.A."/>
            <person name="Roesel C.L."/>
        </authorList>
    </citation>
    <scope>NUCLEOTIDE SEQUENCE</scope>
    <source>
        <strain evidence="1">K2</strain>
    </source>
</reference>